<reference evidence="1 2" key="1">
    <citation type="submission" date="2018-06" db="EMBL/GenBank/DDBJ databases">
        <title>Genomic Encyclopedia of Type Strains, Phase III (KMG-III): the genomes of soil and plant-associated and newly described type strains.</title>
        <authorList>
            <person name="Whitman W."/>
        </authorList>
    </citation>
    <scope>NUCLEOTIDE SEQUENCE [LARGE SCALE GENOMIC DNA]</scope>
    <source>
        <strain evidence="1 2">CGMCC 4.7090</strain>
    </source>
</reference>
<dbReference type="Proteomes" id="UP000249341">
    <property type="component" value="Unassembled WGS sequence"/>
</dbReference>
<proteinExistence type="predicted"/>
<sequence>MTDTSGSAADAFFAALGQLRKATEVVSYTVLFR</sequence>
<name>A0A327Z4Y7_9ACTN</name>
<organism evidence="1 2">
    <name type="scientific">Actinoplanes lutulentus</name>
    <dbReference type="NCBI Taxonomy" id="1287878"/>
    <lineage>
        <taxon>Bacteria</taxon>
        <taxon>Bacillati</taxon>
        <taxon>Actinomycetota</taxon>
        <taxon>Actinomycetes</taxon>
        <taxon>Micromonosporales</taxon>
        <taxon>Micromonosporaceae</taxon>
        <taxon>Actinoplanes</taxon>
    </lineage>
</organism>
<dbReference type="AlphaFoldDB" id="A0A327Z4Y7"/>
<evidence type="ECO:0000313" key="2">
    <source>
        <dbReference type="Proteomes" id="UP000249341"/>
    </source>
</evidence>
<accession>A0A327Z4Y7</accession>
<gene>
    <name evidence="1" type="ORF">B0I29_13322</name>
</gene>
<evidence type="ECO:0000313" key="1">
    <source>
        <dbReference type="EMBL" id="RAK25483.1"/>
    </source>
</evidence>
<dbReference type="EMBL" id="QLMJ01000033">
    <property type="protein sequence ID" value="RAK25483.1"/>
    <property type="molecule type" value="Genomic_DNA"/>
</dbReference>
<protein>
    <submittedName>
        <fullName evidence="1">Uncharacterized protein</fullName>
    </submittedName>
</protein>
<comment type="caution">
    <text evidence="1">The sequence shown here is derived from an EMBL/GenBank/DDBJ whole genome shotgun (WGS) entry which is preliminary data.</text>
</comment>
<keyword evidence="2" id="KW-1185">Reference proteome</keyword>